<name>A0A4R3PYX4_RHISU</name>
<protein>
    <submittedName>
        <fullName evidence="1">Uncharacterized protein</fullName>
    </submittedName>
</protein>
<organism evidence="1 2">
    <name type="scientific">Rhizobium sullae</name>
    <name type="common">Rhizobium hedysari</name>
    <dbReference type="NCBI Taxonomy" id="50338"/>
    <lineage>
        <taxon>Bacteria</taxon>
        <taxon>Pseudomonadati</taxon>
        <taxon>Pseudomonadota</taxon>
        <taxon>Alphaproteobacteria</taxon>
        <taxon>Hyphomicrobiales</taxon>
        <taxon>Rhizobiaceae</taxon>
        <taxon>Rhizobium/Agrobacterium group</taxon>
        <taxon>Rhizobium</taxon>
    </lineage>
</organism>
<reference evidence="1 2" key="1">
    <citation type="submission" date="2019-03" db="EMBL/GenBank/DDBJ databases">
        <title>Genomic Encyclopedia of Type Strains, Phase IV (KMG-V): Genome sequencing to study the core and pangenomes of soil and plant-associated prokaryotes.</title>
        <authorList>
            <person name="Whitman W."/>
        </authorList>
    </citation>
    <scope>NUCLEOTIDE SEQUENCE [LARGE SCALE GENOMIC DNA]</scope>
    <source>
        <strain evidence="1 2">Hc14</strain>
    </source>
</reference>
<dbReference type="Proteomes" id="UP000294576">
    <property type="component" value="Unassembled WGS sequence"/>
</dbReference>
<evidence type="ECO:0000313" key="2">
    <source>
        <dbReference type="Proteomes" id="UP000294576"/>
    </source>
</evidence>
<comment type="caution">
    <text evidence="1">The sequence shown here is derived from an EMBL/GenBank/DDBJ whole genome shotgun (WGS) entry which is preliminary data.</text>
</comment>
<proteinExistence type="predicted"/>
<dbReference type="EMBL" id="SMBH01000013">
    <property type="protein sequence ID" value="TCU13087.1"/>
    <property type="molecule type" value="Genomic_DNA"/>
</dbReference>
<dbReference type="AlphaFoldDB" id="A0A4R3PYX4"/>
<dbReference type="RefSeq" id="WP_132566171.1">
    <property type="nucleotide sequence ID" value="NZ_SMBH01000013.1"/>
</dbReference>
<evidence type="ECO:0000313" key="1">
    <source>
        <dbReference type="EMBL" id="TCU13087.1"/>
    </source>
</evidence>
<gene>
    <name evidence="1" type="ORF">EV132_11371</name>
</gene>
<sequence>MAKLPPIDTEAFWIRDLLHRGKRADALARLRAVIDAGRAGPEAKALAEYLATAKRGRQPFGATHLWYEIGIDNDEMRTAGVGYEERMDKLGGRFMLAKTQIETAVAKYEASMDALREEAR</sequence>
<accession>A0A4R3PYX4</accession>